<dbReference type="PANTHER" id="PTHR43669:SF3">
    <property type="entry name" value="ALCOHOL DEHYDROGENASE, PUTATIVE (AFU_ORTHOLOGUE AFUA_3G03445)-RELATED"/>
    <property type="match status" value="1"/>
</dbReference>
<protein>
    <submittedName>
        <fullName evidence="4">Short-chain dehydrogenase/reductase</fullName>
    </submittedName>
</protein>
<sequence>MAMQLSMAGRVALITGASSGFGAHFARLFVREGAKVVIGARRVDRVGALAAELGDAALPLAMDVTDEASLIAAYDAAEAKFGTVDTVICNAGIAHDGRSTHVPAADMAAVVATNFNGVYLTAREGARRMIAANFKETGRGRIVVIGSITAELTGQGESAYAATKAGVAHLARQFAREWVRQGINVNTIQPGYIQTEIAGDWFQTEGGQRQIASFHRRRMCPIEALDAPLLFLSGDASACVTGATITVDDGQVL</sequence>
<dbReference type="PRINTS" id="PR00081">
    <property type="entry name" value="GDHRDH"/>
</dbReference>
<dbReference type="InterPro" id="IPR036291">
    <property type="entry name" value="NAD(P)-bd_dom_sf"/>
</dbReference>
<dbReference type="Proteomes" id="UP000634139">
    <property type="component" value="Unassembled WGS sequence"/>
</dbReference>
<reference evidence="4" key="1">
    <citation type="journal article" date="2014" name="Int. J. Syst. Evol. Microbiol.">
        <title>Complete genome sequence of Corynebacterium casei LMG S-19264T (=DSM 44701T), isolated from a smear-ripened cheese.</title>
        <authorList>
            <consortium name="US DOE Joint Genome Institute (JGI-PGF)"/>
            <person name="Walter F."/>
            <person name="Albersmeier A."/>
            <person name="Kalinowski J."/>
            <person name="Ruckert C."/>
        </authorList>
    </citation>
    <scope>NUCLEOTIDE SEQUENCE</scope>
    <source>
        <strain evidence="4">KCTC 32422</strain>
    </source>
</reference>
<keyword evidence="5" id="KW-1185">Reference proteome</keyword>
<dbReference type="Pfam" id="PF00106">
    <property type="entry name" value="adh_short"/>
    <property type="match status" value="1"/>
</dbReference>
<dbReference type="CDD" id="cd05233">
    <property type="entry name" value="SDR_c"/>
    <property type="match status" value="1"/>
</dbReference>
<dbReference type="FunFam" id="3.40.50.720:FF:000084">
    <property type="entry name" value="Short-chain dehydrogenase reductase"/>
    <property type="match status" value="1"/>
</dbReference>
<dbReference type="AlphaFoldDB" id="A0A918RRF0"/>
<name>A0A918RRF0_9SPHN</name>
<evidence type="ECO:0000313" key="4">
    <source>
        <dbReference type="EMBL" id="GHA06397.1"/>
    </source>
</evidence>
<dbReference type="InterPro" id="IPR020904">
    <property type="entry name" value="Sc_DH/Rdtase_CS"/>
</dbReference>
<comment type="similarity">
    <text evidence="1 3">Belongs to the short-chain dehydrogenases/reductases (SDR) family.</text>
</comment>
<gene>
    <name evidence="4" type="ORF">GCM10011617_29020</name>
</gene>
<accession>A0A918RRF0</accession>
<dbReference type="Gene3D" id="3.40.50.720">
    <property type="entry name" value="NAD(P)-binding Rossmann-like Domain"/>
    <property type="match status" value="1"/>
</dbReference>
<dbReference type="PANTHER" id="PTHR43669">
    <property type="entry name" value="5-KETO-D-GLUCONATE 5-REDUCTASE"/>
    <property type="match status" value="1"/>
</dbReference>
<keyword evidence="2" id="KW-0560">Oxidoreductase</keyword>
<evidence type="ECO:0000313" key="5">
    <source>
        <dbReference type="Proteomes" id="UP000634139"/>
    </source>
</evidence>
<dbReference type="SUPFAM" id="SSF51735">
    <property type="entry name" value="NAD(P)-binding Rossmann-fold domains"/>
    <property type="match status" value="1"/>
</dbReference>
<evidence type="ECO:0000256" key="3">
    <source>
        <dbReference type="RuleBase" id="RU000363"/>
    </source>
</evidence>
<evidence type="ECO:0000256" key="1">
    <source>
        <dbReference type="ARBA" id="ARBA00006484"/>
    </source>
</evidence>
<dbReference type="GO" id="GO:0016491">
    <property type="term" value="F:oxidoreductase activity"/>
    <property type="evidence" value="ECO:0007669"/>
    <property type="project" value="UniProtKB-KW"/>
</dbReference>
<dbReference type="PROSITE" id="PS00061">
    <property type="entry name" value="ADH_SHORT"/>
    <property type="match status" value="1"/>
</dbReference>
<dbReference type="EMBL" id="BMZD01000010">
    <property type="protein sequence ID" value="GHA06397.1"/>
    <property type="molecule type" value="Genomic_DNA"/>
</dbReference>
<reference evidence="4" key="2">
    <citation type="submission" date="2020-09" db="EMBL/GenBank/DDBJ databases">
        <authorList>
            <person name="Sun Q."/>
            <person name="Kim S."/>
        </authorList>
    </citation>
    <scope>NUCLEOTIDE SEQUENCE</scope>
    <source>
        <strain evidence="4">KCTC 32422</strain>
    </source>
</reference>
<organism evidence="4 5">
    <name type="scientific">Novosphingobium arvoryzae</name>
    <dbReference type="NCBI Taxonomy" id="1256514"/>
    <lineage>
        <taxon>Bacteria</taxon>
        <taxon>Pseudomonadati</taxon>
        <taxon>Pseudomonadota</taxon>
        <taxon>Alphaproteobacteria</taxon>
        <taxon>Sphingomonadales</taxon>
        <taxon>Sphingomonadaceae</taxon>
        <taxon>Novosphingobium</taxon>
    </lineage>
</organism>
<dbReference type="PRINTS" id="PR00080">
    <property type="entry name" value="SDRFAMILY"/>
</dbReference>
<comment type="caution">
    <text evidence="4">The sequence shown here is derived from an EMBL/GenBank/DDBJ whole genome shotgun (WGS) entry which is preliminary data.</text>
</comment>
<proteinExistence type="inferred from homology"/>
<dbReference type="InterPro" id="IPR002347">
    <property type="entry name" value="SDR_fam"/>
</dbReference>
<evidence type="ECO:0000256" key="2">
    <source>
        <dbReference type="ARBA" id="ARBA00023002"/>
    </source>
</evidence>